<dbReference type="EMBL" id="KU565883">
    <property type="protein sequence ID" value="ANF29703.1"/>
    <property type="molecule type" value="Genomic_DNA"/>
</dbReference>
<keyword evidence="2" id="KW-1185">Reference proteome</keyword>
<dbReference type="GeneID" id="27924279"/>
<dbReference type="Pfam" id="PF05098">
    <property type="entry name" value="LEF-4"/>
    <property type="match status" value="1"/>
</dbReference>
<proteinExistence type="predicted"/>
<dbReference type="InterPro" id="IPR007790">
    <property type="entry name" value="LEF-4"/>
</dbReference>
<dbReference type="Proteomes" id="UP000203996">
    <property type="component" value="Segment"/>
</dbReference>
<dbReference type="OrthoDB" id="6452at10239"/>
<dbReference type="KEGG" id="vg:27924279"/>
<evidence type="ECO:0000313" key="1">
    <source>
        <dbReference type="EMBL" id="ANF29703.1"/>
    </source>
</evidence>
<evidence type="ECO:0000313" key="2">
    <source>
        <dbReference type="Proteomes" id="UP000203996"/>
    </source>
</evidence>
<dbReference type="GO" id="GO:0006355">
    <property type="term" value="P:regulation of DNA-templated transcription"/>
    <property type="evidence" value="ECO:0007669"/>
    <property type="project" value="InterPro"/>
</dbReference>
<name>A0A172WZD5_9ABAC</name>
<gene>
    <name evidence="1" type="primary">lef4</name>
    <name evidence="1" type="ORF">CapoNPV_055</name>
</gene>
<sequence>MNHPSSTDASGEHGDLYVMHESKGTMAENIQWLVSRREATPAGTRAILLSPPVFYTLSKNMDDGKRVDDYMIEKEISYSINFSQDLLYNILNSYIVNNYNLTHQYYDMYDENNVRTRIPQKITHNNGDGDDNCILSVKKCQLKNEKFVHWLDETNTLVPLVWRESSETRVSYNTISAKLHKIIKVNVYKHDGIEIKFEHIYFSKNDIDSFDSMMASKIAKLLKLLESGDALLDTLQNSQLGSDEILARIRLEYEFENDTPEQRQLNAMCKMIVDMEAFADKQNIAPCVPYTTLLDKIVLRKFSGERIIVPDDNDAVAADAVHIKKWALKLDGMRGRGLMMRNFCLIQTDDMQFYSTKMATPMFKLNNVVTFQCEIMNNFNDNDNDGNDNNSGCNKQKIYITDILQVFRYNYNNRTQYECNVHLPYALDALSAIKCINYLHRTVKNVALINDSSRPAAMQLMFQHFFDPPISPASYTTIAVDGYVVLDDTFNYIKYKWVSTMELEYDSTTNTFNSLSGPLTNCKIIVGAANAAPLQHGRIYECAINGKTINVLKPRPDRLIPN</sequence>
<dbReference type="RefSeq" id="YP_009255312.1">
    <property type="nucleotide sequence ID" value="NC_030240.1"/>
</dbReference>
<organism evidence="1 2">
    <name type="scientific">Catopsilia pomona nucleopolyhedrovirus</name>
    <dbReference type="NCBI Taxonomy" id="1850906"/>
    <lineage>
        <taxon>Viruses</taxon>
        <taxon>Viruses incertae sedis</taxon>
        <taxon>Naldaviricetes</taxon>
        <taxon>Lefavirales</taxon>
        <taxon>Baculoviridae</taxon>
        <taxon>Alphabaculovirus</taxon>
        <taxon>Alphabaculovirus capomonae</taxon>
    </lineage>
</organism>
<accession>A0A172WZD5</accession>
<protein>
    <submittedName>
        <fullName evidence="1">Lef4</fullName>
    </submittedName>
</protein>
<reference evidence="1 2" key="1">
    <citation type="journal article" date="2016" name="PLoS ONE">
        <title>Genome Sequencing and Analysis of Catopsilia pomona nucleopolyhedrovirus: A Distinct Species in Group I Alphabaculovirus.</title>
        <authorList>
            <person name="Wang J."/>
            <person name="Zhu Z."/>
            <person name="Zhang L."/>
            <person name="Hou D."/>
            <person name="Wang M."/>
            <person name="Arif B."/>
            <person name="Kou Z."/>
            <person name="Wang H."/>
            <person name="Deng F."/>
            <person name="Hu Z."/>
        </authorList>
    </citation>
    <scope>NUCLEOTIDE SEQUENCE [LARGE SCALE GENOMIC DNA]</scope>
    <source>
        <strain evidence="1">416</strain>
    </source>
</reference>